<keyword evidence="7" id="KW-1185">Reference proteome</keyword>
<keyword evidence="4" id="KW-0539">Nucleus</keyword>
<evidence type="ECO:0000313" key="6">
    <source>
        <dbReference type="EMBL" id="EAX89202.1"/>
    </source>
</evidence>
<dbReference type="eggNOG" id="KOG3423">
    <property type="taxonomic scope" value="Eukaryota"/>
</dbReference>
<accession>A2G0V6</accession>
<dbReference type="OrthoDB" id="154356at2759"/>
<comment type="similarity">
    <text evidence="5">Belongs to the TAF10 family.</text>
</comment>
<evidence type="ECO:0000256" key="2">
    <source>
        <dbReference type="ARBA" id="ARBA00023015"/>
    </source>
</evidence>
<dbReference type="FunCoup" id="A2G0V6">
    <property type="interactions" value="200"/>
</dbReference>
<sequence>MEFPTPQAAKEIEQFLQKLEDYPPPIPDSVIKQILSECGMHTNDIRVSHIMNVVCQKFMSDVMTKCCECAKLRAKEDKKKKKLDIQVSDLKAALETRGIHVNRPEFIVSIEPDEKEKEE</sequence>
<dbReference type="VEuPathDB" id="TrichDB:TVAGG3_0212640"/>
<dbReference type="VEuPathDB" id="TrichDB:TVAG_121360"/>
<evidence type="ECO:0000256" key="5">
    <source>
        <dbReference type="ARBA" id="ARBA00025730"/>
    </source>
</evidence>
<dbReference type="Proteomes" id="UP000001542">
    <property type="component" value="Unassembled WGS sequence"/>
</dbReference>
<keyword evidence="2" id="KW-0805">Transcription regulation</keyword>
<dbReference type="PRINTS" id="PR01443">
    <property type="entry name" value="TFIID30KDSUB"/>
</dbReference>
<gene>
    <name evidence="6" type="ORF">TVAG_121360</name>
</gene>
<evidence type="ECO:0000256" key="1">
    <source>
        <dbReference type="ARBA" id="ARBA00004123"/>
    </source>
</evidence>
<reference evidence="6" key="2">
    <citation type="journal article" date="2007" name="Science">
        <title>Draft genome sequence of the sexually transmitted pathogen Trichomonas vaginalis.</title>
        <authorList>
            <person name="Carlton J.M."/>
            <person name="Hirt R.P."/>
            <person name="Silva J.C."/>
            <person name="Delcher A.L."/>
            <person name="Schatz M."/>
            <person name="Zhao Q."/>
            <person name="Wortman J.R."/>
            <person name="Bidwell S.L."/>
            <person name="Alsmark U.C.M."/>
            <person name="Besteiro S."/>
            <person name="Sicheritz-Ponten T."/>
            <person name="Noel C.J."/>
            <person name="Dacks J.B."/>
            <person name="Foster P.G."/>
            <person name="Simillion C."/>
            <person name="Van de Peer Y."/>
            <person name="Miranda-Saavedra D."/>
            <person name="Barton G.J."/>
            <person name="Westrop G.D."/>
            <person name="Mueller S."/>
            <person name="Dessi D."/>
            <person name="Fiori P.L."/>
            <person name="Ren Q."/>
            <person name="Paulsen I."/>
            <person name="Zhang H."/>
            <person name="Bastida-Corcuera F.D."/>
            <person name="Simoes-Barbosa A."/>
            <person name="Brown M.T."/>
            <person name="Hayes R.D."/>
            <person name="Mukherjee M."/>
            <person name="Okumura C.Y."/>
            <person name="Schneider R."/>
            <person name="Smith A.J."/>
            <person name="Vanacova S."/>
            <person name="Villalvazo M."/>
            <person name="Haas B.J."/>
            <person name="Pertea M."/>
            <person name="Feldblyum T.V."/>
            <person name="Utterback T.R."/>
            <person name="Shu C.L."/>
            <person name="Osoegawa K."/>
            <person name="de Jong P.J."/>
            <person name="Hrdy I."/>
            <person name="Horvathova L."/>
            <person name="Zubacova Z."/>
            <person name="Dolezal P."/>
            <person name="Malik S.B."/>
            <person name="Logsdon J.M. Jr."/>
            <person name="Henze K."/>
            <person name="Gupta A."/>
            <person name="Wang C.C."/>
            <person name="Dunne R.L."/>
            <person name="Upcroft J.A."/>
            <person name="Upcroft P."/>
            <person name="White O."/>
            <person name="Salzberg S.L."/>
            <person name="Tang P."/>
            <person name="Chiu C.-H."/>
            <person name="Lee Y.-S."/>
            <person name="Embley T.M."/>
            <person name="Coombs G.H."/>
            <person name="Mottram J.C."/>
            <person name="Tachezy J."/>
            <person name="Fraser-Liggett C.M."/>
            <person name="Johnson P.J."/>
        </authorList>
    </citation>
    <scope>NUCLEOTIDE SEQUENCE [LARGE SCALE GENOMIC DNA]</scope>
    <source>
        <strain evidence="6">G3</strain>
    </source>
</reference>
<dbReference type="STRING" id="5722.A2G0V6"/>
<dbReference type="Pfam" id="PF03540">
    <property type="entry name" value="TAF10"/>
    <property type="match status" value="1"/>
</dbReference>
<name>A2G0V6_TRIV3</name>
<dbReference type="GO" id="GO:0000124">
    <property type="term" value="C:SAGA complex"/>
    <property type="evidence" value="ECO:0000318"/>
    <property type="project" value="GO_Central"/>
</dbReference>
<dbReference type="GO" id="GO:0005669">
    <property type="term" value="C:transcription factor TFIID complex"/>
    <property type="evidence" value="ECO:0000318"/>
    <property type="project" value="GO_Central"/>
</dbReference>
<dbReference type="PANTHER" id="PTHR21242">
    <property type="entry name" value="TRANSCRIPTION INITIATION FACTOR TFIID SUBUNIT 10"/>
    <property type="match status" value="1"/>
</dbReference>
<evidence type="ECO:0000256" key="3">
    <source>
        <dbReference type="ARBA" id="ARBA00023163"/>
    </source>
</evidence>
<dbReference type="KEGG" id="tva:75644930"/>
<organism evidence="6 7">
    <name type="scientific">Trichomonas vaginalis (strain ATCC PRA-98 / G3)</name>
    <dbReference type="NCBI Taxonomy" id="412133"/>
    <lineage>
        <taxon>Eukaryota</taxon>
        <taxon>Metamonada</taxon>
        <taxon>Parabasalia</taxon>
        <taxon>Trichomonadida</taxon>
        <taxon>Trichomonadidae</taxon>
        <taxon>Trichomonas</taxon>
    </lineage>
</organism>
<evidence type="ECO:0000256" key="4">
    <source>
        <dbReference type="ARBA" id="ARBA00023242"/>
    </source>
</evidence>
<dbReference type="RefSeq" id="XP_001302132.1">
    <property type="nucleotide sequence ID" value="XM_001302131.1"/>
</dbReference>
<dbReference type="EMBL" id="DS114223">
    <property type="protein sequence ID" value="EAX89202.1"/>
    <property type="molecule type" value="Genomic_DNA"/>
</dbReference>
<dbReference type="SMR" id="A2G0V6"/>
<reference evidence="6" key="1">
    <citation type="submission" date="2006-10" db="EMBL/GenBank/DDBJ databases">
        <authorList>
            <person name="Amadeo P."/>
            <person name="Zhao Q."/>
            <person name="Wortman J."/>
            <person name="Fraser-Liggett C."/>
            <person name="Carlton J."/>
        </authorList>
    </citation>
    <scope>NUCLEOTIDE SEQUENCE</scope>
    <source>
        <strain evidence="6">G3</strain>
    </source>
</reference>
<dbReference type="PANTHER" id="PTHR21242:SF0">
    <property type="entry name" value="TRANSCRIPTION INITIATION FACTOR TFIID SUBUNIT 10"/>
    <property type="match status" value="1"/>
</dbReference>
<protein>
    <recommendedName>
        <fullName evidence="8">Transcription initiation factor TFIID subunit 10</fullName>
    </recommendedName>
</protein>
<dbReference type="GO" id="GO:1990841">
    <property type="term" value="F:promoter-specific chromatin binding"/>
    <property type="evidence" value="ECO:0000318"/>
    <property type="project" value="GO_Central"/>
</dbReference>
<evidence type="ECO:0000313" key="7">
    <source>
        <dbReference type="Proteomes" id="UP000001542"/>
    </source>
</evidence>
<dbReference type="GO" id="GO:0006367">
    <property type="term" value="P:transcription initiation at RNA polymerase II promoter"/>
    <property type="evidence" value="ECO:0000318"/>
    <property type="project" value="GO_Central"/>
</dbReference>
<dbReference type="AlphaFoldDB" id="A2G0V6"/>
<dbReference type="InterPro" id="IPR003923">
    <property type="entry name" value="TAF10"/>
</dbReference>
<comment type="subcellular location">
    <subcellularLocation>
        <location evidence="1">Nucleus</location>
    </subcellularLocation>
</comment>
<proteinExistence type="inferred from homology"/>
<keyword evidence="3" id="KW-0804">Transcription</keyword>
<evidence type="ECO:0008006" key="8">
    <source>
        <dbReference type="Google" id="ProtNLM"/>
    </source>
</evidence>
<dbReference type="InParanoid" id="A2G0V6"/>